<keyword evidence="2 5" id="KW-0812">Transmembrane</keyword>
<dbReference type="Pfam" id="PF13000">
    <property type="entry name" value="Acatn"/>
    <property type="match status" value="3"/>
</dbReference>
<dbReference type="PANTHER" id="PTHR12778:SF9">
    <property type="entry name" value="ACETYL-COENZYME A TRANSPORTER 1"/>
    <property type="match status" value="1"/>
</dbReference>
<evidence type="ECO:0000256" key="1">
    <source>
        <dbReference type="ARBA" id="ARBA00004141"/>
    </source>
</evidence>
<evidence type="ECO:0000313" key="6">
    <source>
        <dbReference type="EMBL" id="GFH60686.1"/>
    </source>
</evidence>
<comment type="subcellular location">
    <subcellularLocation>
        <location evidence="1">Membrane</location>
        <topology evidence="1">Multi-pass membrane protein</topology>
    </subcellularLocation>
</comment>
<dbReference type="EMBL" id="BLLK01000069">
    <property type="protein sequence ID" value="GFH60686.1"/>
    <property type="molecule type" value="Genomic_DNA"/>
</dbReference>
<evidence type="ECO:0000256" key="2">
    <source>
        <dbReference type="ARBA" id="ARBA00022692"/>
    </source>
</evidence>
<feature type="transmembrane region" description="Helical" evidence="5">
    <location>
        <begin position="204"/>
        <end position="228"/>
    </location>
</feature>
<feature type="transmembrane region" description="Helical" evidence="5">
    <location>
        <begin position="284"/>
        <end position="308"/>
    </location>
</feature>
<dbReference type="InterPro" id="IPR036259">
    <property type="entry name" value="MFS_trans_sf"/>
</dbReference>
<evidence type="ECO:0000256" key="3">
    <source>
        <dbReference type="ARBA" id="ARBA00022989"/>
    </source>
</evidence>
<dbReference type="SUPFAM" id="SSF103473">
    <property type="entry name" value="MFS general substrate transporter"/>
    <property type="match status" value="1"/>
</dbReference>
<evidence type="ECO:0000256" key="5">
    <source>
        <dbReference type="SAM" id="Phobius"/>
    </source>
</evidence>
<feature type="transmembrane region" description="Helical" evidence="5">
    <location>
        <begin position="61"/>
        <end position="85"/>
    </location>
</feature>
<keyword evidence="7" id="KW-1185">Reference proteome</keyword>
<gene>
    <name evidence="6" type="ORF">CTEN210_17162</name>
</gene>
<dbReference type="AlphaFoldDB" id="A0AAD3DA56"/>
<keyword evidence="4 5" id="KW-0472">Membrane</keyword>
<feature type="transmembrane region" description="Helical" evidence="5">
    <location>
        <begin position="165"/>
        <end position="184"/>
    </location>
</feature>
<comment type="caution">
    <text evidence="6">The sequence shown here is derived from an EMBL/GenBank/DDBJ whole genome shotgun (WGS) entry which is preliminary data.</text>
</comment>
<feature type="transmembrane region" description="Helical" evidence="5">
    <location>
        <begin position="240"/>
        <end position="260"/>
    </location>
</feature>
<evidence type="ECO:0000313" key="7">
    <source>
        <dbReference type="Proteomes" id="UP001054902"/>
    </source>
</evidence>
<sequence length="624" mass="68347">MLEVSASNVSAGSCIESQTKNELFHLARGGESQFNPLRKKTSSHDSFDDIDSSAVDDTYNYALLIALYTLQGIPMGLSASIPFLIQQKVKMLADLASNAVTSGTVEAVKNVATTAAAQSHTDTAKMAYNAQAIFALCSWPFSLKLLWAPIVDAVFSSKFGRRKSWLVPVQFLAGFIMVFGSNYVETQLGLSNLDQSEAFDVKGVTMFFFALYFLMATQDIAVDGWALTMLSKKNRGKGPVCNSIGQNLGYFLSFVGFLALNDPDSSEKLWRPLLGLKSKPTEGLVSLGGFIRFMGIVMITLTSFVAMFKKETGSSGFNAMSALQNSDKGKIGAMDIFKRKQSTMAIEDDDDAELDASEIGLKETYHRLWEVCKLPAVRWLFLVLLTNRFPTALSDKVKFLKAVEFGLSKQTTALLAPTIILPLGITVPIVAAKIFKGKPLTQFMTAYKLRVTLVPIFDVLMLLAVKTLHANTDLTSNVLFWAAVVGSTALFSIVDSMQFNAQMVFFAHRVDPSIGGSYMTLLNTAANLGSTWPASLVMYLVGQLSVSPTCTSSDGVETCTGGREAYFPLQLIFSVLGIFWVYFMGQKVNQLAILPDDAWRTHLDEDQDIENNKKRGKKVGKKAK</sequence>
<reference evidence="6 7" key="1">
    <citation type="journal article" date="2021" name="Sci. Rep.">
        <title>The genome of the diatom Chaetoceros tenuissimus carries an ancient integrated fragment of an extant virus.</title>
        <authorList>
            <person name="Hongo Y."/>
            <person name="Kimura K."/>
            <person name="Takaki Y."/>
            <person name="Yoshida Y."/>
            <person name="Baba S."/>
            <person name="Kobayashi G."/>
            <person name="Nagasaki K."/>
            <person name="Hano T."/>
            <person name="Tomaru Y."/>
        </authorList>
    </citation>
    <scope>NUCLEOTIDE SEQUENCE [LARGE SCALE GENOMIC DNA]</scope>
    <source>
        <strain evidence="6 7">NIES-3715</strain>
    </source>
</reference>
<feature type="transmembrane region" description="Helical" evidence="5">
    <location>
        <begin position="478"/>
        <end position="497"/>
    </location>
</feature>
<dbReference type="GO" id="GO:0008521">
    <property type="term" value="F:acetyl-CoA transmembrane transporter activity"/>
    <property type="evidence" value="ECO:0007669"/>
    <property type="project" value="InterPro"/>
</dbReference>
<keyword evidence="3 5" id="KW-1133">Transmembrane helix</keyword>
<dbReference type="InterPro" id="IPR004752">
    <property type="entry name" value="AmpG_permease/AT-1"/>
</dbReference>
<feature type="transmembrane region" description="Helical" evidence="5">
    <location>
        <begin position="447"/>
        <end position="466"/>
    </location>
</feature>
<feature type="transmembrane region" description="Helical" evidence="5">
    <location>
        <begin position="565"/>
        <end position="583"/>
    </location>
</feature>
<accession>A0AAD3DA56</accession>
<organism evidence="6 7">
    <name type="scientific">Chaetoceros tenuissimus</name>
    <dbReference type="NCBI Taxonomy" id="426638"/>
    <lineage>
        <taxon>Eukaryota</taxon>
        <taxon>Sar</taxon>
        <taxon>Stramenopiles</taxon>
        <taxon>Ochrophyta</taxon>
        <taxon>Bacillariophyta</taxon>
        <taxon>Coscinodiscophyceae</taxon>
        <taxon>Chaetocerotophycidae</taxon>
        <taxon>Chaetocerotales</taxon>
        <taxon>Chaetocerotaceae</taxon>
        <taxon>Chaetoceros</taxon>
    </lineage>
</organism>
<protein>
    <submittedName>
        <fullName evidence="6">Acetyl-coa transporter</fullName>
    </submittedName>
</protein>
<dbReference type="PANTHER" id="PTHR12778">
    <property type="entry name" value="SOLUTE CARRIER FAMILY 33 ACETYL-COA TRANSPORTER -RELATED"/>
    <property type="match status" value="1"/>
</dbReference>
<dbReference type="GO" id="GO:0035348">
    <property type="term" value="P:acetyl-CoA transmembrane transport"/>
    <property type="evidence" value="ECO:0007669"/>
    <property type="project" value="InterPro"/>
</dbReference>
<proteinExistence type="predicted"/>
<evidence type="ECO:0000256" key="4">
    <source>
        <dbReference type="ARBA" id="ARBA00023136"/>
    </source>
</evidence>
<name>A0AAD3DA56_9STRA</name>
<dbReference type="GO" id="GO:0016020">
    <property type="term" value="C:membrane"/>
    <property type="evidence" value="ECO:0007669"/>
    <property type="project" value="UniProtKB-SubCell"/>
</dbReference>
<feature type="transmembrane region" description="Helical" evidence="5">
    <location>
        <begin position="413"/>
        <end position="435"/>
    </location>
</feature>
<dbReference type="Proteomes" id="UP001054902">
    <property type="component" value="Unassembled WGS sequence"/>
</dbReference>
<dbReference type="InterPro" id="IPR024371">
    <property type="entry name" value="AcetylCoA_trans_1-like"/>
</dbReference>